<keyword evidence="2" id="KW-1185">Reference proteome</keyword>
<dbReference type="Proteomes" id="UP001050808">
    <property type="component" value="Unassembled WGS sequence"/>
</dbReference>
<dbReference type="EMBL" id="BNDY01000017">
    <property type="protein sequence ID" value="GHI39918.1"/>
    <property type="molecule type" value="Genomic_DNA"/>
</dbReference>
<evidence type="ECO:0000313" key="2">
    <source>
        <dbReference type="Proteomes" id="UP001050808"/>
    </source>
</evidence>
<proteinExistence type="predicted"/>
<name>A0ABQ3QRL8_9ACTN</name>
<gene>
    <name evidence="1" type="ORF">Sviol_43260</name>
</gene>
<evidence type="ECO:0000313" key="1">
    <source>
        <dbReference type="EMBL" id="GHI39918.1"/>
    </source>
</evidence>
<sequence length="92" mass="10311">MKPTRAEELYFDPEMDLFMLTEHELARRALALAGACCRRATETLDIPDGSAVRTALRAVALAVRLGHRADIAEAHEQAARQAEFCFCPWRIP</sequence>
<dbReference type="RefSeq" id="WP_189971163.1">
    <property type="nucleotide sequence ID" value="NZ_BMUA01000044.1"/>
</dbReference>
<protein>
    <submittedName>
        <fullName evidence="1">Uncharacterized protein</fullName>
    </submittedName>
</protein>
<reference evidence="1" key="1">
    <citation type="submission" date="2024-05" db="EMBL/GenBank/DDBJ databases">
        <title>Whole genome shotgun sequence of Streptomyces violascens NBRC 12920.</title>
        <authorList>
            <person name="Komaki H."/>
            <person name="Tamura T."/>
        </authorList>
    </citation>
    <scope>NUCLEOTIDE SEQUENCE</scope>
    <source>
        <strain evidence="1">NBRC 12920</strain>
    </source>
</reference>
<accession>A0ABQ3QRL8</accession>
<comment type="caution">
    <text evidence="1">The sequence shown here is derived from an EMBL/GenBank/DDBJ whole genome shotgun (WGS) entry which is preliminary data.</text>
</comment>
<organism evidence="1 2">
    <name type="scientific">Streptomyces violascens</name>
    <dbReference type="NCBI Taxonomy" id="67381"/>
    <lineage>
        <taxon>Bacteria</taxon>
        <taxon>Bacillati</taxon>
        <taxon>Actinomycetota</taxon>
        <taxon>Actinomycetes</taxon>
        <taxon>Kitasatosporales</taxon>
        <taxon>Streptomycetaceae</taxon>
        <taxon>Streptomyces</taxon>
    </lineage>
</organism>